<proteinExistence type="predicted"/>
<accession>A0A9P3F7B1</accession>
<comment type="caution">
    <text evidence="1">The sequence shown here is derived from an EMBL/GenBank/DDBJ whole genome shotgun (WGS) entry which is preliminary data.</text>
</comment>
<dbReference type="GeneID" id="66935938"/>
<organism evidence="1 2">
    <name type="scientific">Aspergillus viridinutans</name>
    <dbReference type="NCBI Taxonomy" id="75553"/>
    <lineage>
        <taxon>Eukaryota</taxon>
        <taxon>Fungi</taxon>
        <taxon>Dikarya</taxon>
        <taxon>Ascomycota</taxon>
        <taxon>Pezizomycotina</taxon>
        <taxon>Eurotiomycetes</taxon>
        <taxon>Eurotiomycetidae</taxon>
        <taxon>Eurotiales</taxon>
        <taxon>Aspergillaceae</taxon>
        <taxon>Aspergillus</taxon>
        <taxon>Aspergillus subgen. Fumigati</taxon>
    </lineage>
</organism>
<reference evidence="1 2" key="1">
    <citation type="submission" date="2021-02" db="EMBL/GenBank/DDBJ databases">
        <title>Pan-genome distribution and transcriptional activeness of fungal secondary metabolism genes in Aspergillus section Fumigati.</title>
        <authorList>
            <person name="Takahashi H."/>
            <person name="Umemura M."/>
            <person name="Ninomiya A."/>
            <person name="Kusuya Y."/>
            <person name="Urayama S."/>
            <person name="Shimizu M."/>
            <person name="Watanabe A."/>
            <person name="Kamei K."/>
            <person name="Yaguchi T."/>
            <person name="Hagiwara D."/>
        </authorList>
    </citation>
    <scope>NUCLEOTIDE SEQUENCE [LARGE SCALE GENOMIC DNA]</scope>
    <source>
        <strain evidence="1 2">IFM 47045</strain>
    </source>
</reference>
<gene>
    <name evidence="1" type="ORF">Aspvir_007956</name>
</gene>
<protein>
    <submittedName>
        <fullName evidence="1">Uncharacterized protein</fullName>
    </submittedName>
</protein>
<dbReference type="EMBL" id="BOPL01000006">
    <property type="protein sequence ID" value="GIK03881.1"/>
    <property type="molecule type" value="Genomic_DNA"/>
</dbReference>
<name>A0A9P3F7B1_ASPVI</name>
<sequence length="104" mass="11700">MEDHSTPDDGLPAQVALAQMLFDVHQAQTAQLLGVKDRQVKQAGEEFDDATWMDFRARSRELRDAVLARADARVCTLHADGETAIRDNLLTKRLPNDQDTRIRA</sequence>
<dbReference type="Proteomes" id="UP000710440">
    <property type="component" value="Unassembled WGS sequence"/>
</dbReference>
<dbReference type="AlphaFoldDB" id="A0A9P3F7B1"/>
<dbReference type="RefSeq" id="XP_043127067.1">
    <property type="nucleotide sequence ID" value="XM_043271132.1"/>
</dbReference>
<evidence type="ECO:0000313" key="2">
    <source>
        <dbReference type="Proteomes" id="UP000710440"/>
    </source>
</evidence>
<evidence type="ECO:0000313" key="1">
    <source>
        <dbReference type="EMBL" id="GIK03881.1"/>
    </source>
</evidence>
<keyword evidence="2" id="KW-1185">Reference proteome</keyword>